<accession>A0ACB8TLU6</accession>
<gene>
    <name evidence="1" type="ORF">BDY19DRAFT_216431</name>
</gene>
<dbReference type="EMBL" id="MU275061">
    <property type="protein sequence ID" value="KAI0082949.1"/>
    <property type="molecule type" value="Genomic_DNA"/>
</dbReference>
<evidence type="ECO:0000313" key="1">
    <source>
        <dbReference type="EMBL" id="KAI0082949.1"/>
    </source>
</evidence>
<name>A0ACB8TLU6_9APHY</name>
<dbReference type="Proteomes" id="UP001055072">
    <property type="component" value="Unassembled WGS sequence"/>
</dbReference>
<comment type="caution">
    <text evidence="1">The sequence shown here is derived from an EMBL/GenBank/DDBJ whole genome shotgun (WGS) entry which is preliminary data.</text>
</comment>
<protein>
    <submittedName>
        <fullName evidence="1">Uncharacterized protein</fullName>
    </submittedName>
</protein>
<organism evidence="1 2">
    <name type="scientific">Irpex rosettiformis</name>
    <dbReference type="NCBI Taxonomy" id="378272"/>
    <lineage>
        <taxon>Eukaryota</taxon>
        <taxon>Fungi</taxon>
        <taxon>Dikarya</taxon>
        <taxon>Basidiomycota</taxon>
        <taxon>Agaricomycotina</taxon>
        <taxon>Agaricomycetes</taxon>
        <taxon>Polyporales</taxon>
        <taxon>Irpicaceae</taxon>
        <taxon>Irpex</taxon>
    </lineage>
</organism>
<reference evidence="1" key="1">
    <citation type="journal article" date="2021" name="Environ. Microbiol.">
        <title>Gene family expansions and transcriptome signatures uncover fungal adaptations to wood decay.</title>
        <authorList>
            <person name="Hage H."/>
            <person name="Miyauchi S."/>
            <person name="Viragh M."/>
            <person name="Drula E."/>
            <person name="Min B."/>
            <person name="Chaduli D."/>
            <person name="Navarro D."/>
            <person name="Favel A."/>
            <person name="Norest M."/>
            <person name="Lesage-Meessen L."/>
            <person name="Balint B."/>
            <person name="Merenyi Z."/>
            <person name="de Eugenio L."/>
            <person name="Morin E."/>
            <person name="Martinez A.T."/>
            <person name="Baldrian P."/>
            <person name="Stursova M."/>
            <person name="Martinez M.J."/>
            <person name="Novotny C."/>
            <person name="Magnuson J.K."/>
            <person name="Spatafora J.W."/>
            <person name="Maurice S."/>
            <person name="Pangilinan J."/>
            <person name="Andreopoulos W."/>
            <person name="LaButti K."/>
            <person name="Hundley H."/>
            <person name="Na H."/>
            <person name="Kuo A."/>
            <person name="Barry K."/>
            <person name="Lipzen A."/>
            <person name="Henrissat B."/>
            <person name="Riley R."/>
            <person name="Ahrendt S."/>
            <person name="Nagy L.G."/>
            <person name="Grigoriev I.V."/>
            <person name="Martin F."/>
            <person name="Rosso M.N."/>
        </authorList>
    </citation>
    <scope>NUCLEOTIDE SEQUENCE</scope>
    <source>
        <strain evidence="1">CBS 384.51</strain>
    </source>
</reference>
<proteinExistence type="predicted"/>
<keyword evidence="2" id="KW-1185">Reference proteome</keyword>
<sequence length="970" mass="107481">MSVSHQPSELPSPASGNISLRHARVSLTSSDEAREPKSTWSSQFMPPSFRATRELKASKSFLGTPPSPTSSRKSKRSADRARRQSNAVKASKLSLLARLSSRSTTPTQGMTSSSSLEMSSVDKMSVLPLPSSGELPNVLGPRPMRAPSTPRKSLLSRLSSPSLQIDQLDSPKMTFDLNSERPYGTRPSMLETSQLPKTLSSVNQIVHRFPIPSGQTSSCPSLLTSTGSSPPFTPLRETLPRPIRSENLSSPRDLPSRRSTLPLPDSGPSPSRDTNRAFSSVIPIESESSTPTPLTSHASSQQLETVMPCESSTMTGRSELKPVGETNSFLLISTSGTPSSPPSLLRQEQLLQARLRQRKRSGLRTSAQTTSATDSTRGDALTATTAVTATPAASAAPRTTHSQIAPRPLSSDINERPRRFRGFLWDAVHTGIVTPSASLSETLRPLPYPPSGSALAWETIIKNPVLFSITTPINVDHLEELLRDHPNKPLVDSVLYGFRHGFWPFADEFDAFPDTWDVPNLPLDDSVQRFIAEYAEQEEKLGRYSVPFGPDLLPGMYSMPIHAVPKPNSDKLRLVNNHSATEYSLNDMILKEDVGMRQDNVLDLGANLLHFRSQFPDSPVWLFKSDVTNAYRLLPMHPLWQIKQVVTIGDVRRVDRCCCFGSRGSPDLWCTFMSLVLWIAVHICGIQGLLAYMDDNFAFDSDRNLYPYEPYHASFPSKQVALLHLWDYLNIPHTQSKQLYGDQLTIIGFLVDPVSMIISLPKQSTDLLVSAIRDFVLEASGRRRTLREWQRLLGWINWGLNVVISLLHQFTSTSAPLTTYFGLQTCSNGMRESTFSPVTPGNRMRPICLSSATLLLRGLVSGLCTMAVWASSLIVLQHRLRSKTISFDNLNTVQMFDSFRSRDPYSYILLAAVELLIASRLDLRVWHIPGEQNTIADALSRQLFSVITQYAPFLRISSFTPPRVTSGSLE</sequence>
<evidence type="ECO:0000313" key="2">
    <source>
        <dbReference type="Proteomes" id="UP001055072"/>
    </source>
</evidence>